<feature type="region of interest" description="Disordered" evidence="1">
    <location>
        <begin position="1"/>
        <end position="36"/>
    </location>
</feature>
<dbReference type="EMBL" id="KQ085959">
    <property type="protein sequence ID" value="KLO13443.1"/>
    <property type="molecule type" value="Genomic_DNA"/>
</dbReference>
<proteinExistence type="predicted"/>
<dbReference type="AlphaFoldDB" id="A0A0H2RVL7"/>
<evidence type="ECO:0008006" key="5">
    <source>
        <dbReference type="Google" id="ProtNLM"/>
    </source>
</evidence>
<keyword evidence="2" id="KW-0472">Membrane</keyword>
<feature type="transmembrane region" description="Helical" evidence="2">
    <location>
        <begin position="221"/>
        <end position="241"/>
    </location>
</feature>
<keyword evidence="4" id="KW-1185">Reference proteome</keyword>
<gene>
    <name evidence="3" type="ORF">SCHPADRAFT_890002</name>
</gene>
<feature type="transmembrane region" description="Helical" evidence="2">
    <location>
        <begin position="247"/>
        <end position="274"/>
    </location>
</feature>
<dbReference type="InParanoid" id="A0A0H2RVL7"/>
<name>A0A0H2RVL7_9AGAM</name>
<protein>
    <recommendedName>
        <fullName evidence="5">PGG domain-containing protein</fullName>
    </recommendedName>
</protein>
<feature type="transmembrane region" description="Helical" evidence="2">
    <location>
        <begin position="119"/>
        <end position="141"/>
    </location>
</feature>
<feature type="transmembrane region" description="Helical" evidence="2">
    <location>
        <begin position="73"/>
        <end position="94"/>
    </location>
</feature>
<accession>A0A0H2RVL7</accession>
<keyword evidence="2" id="KW-0812">Transmembrane</keyword>
<sequence length="278" mass="29573">MSQLSTPVISNSLPEANGSSLGPTMNLDGSGSQTRVGTPVPIIPRDSVFEANLDEDTPVFGLGGLRRGNLKDIGAAFAVVAVFIASISVGLLSYTHDIFTDRPKDTDAQSSDAQSSDSAVTSLFFITVIFSGVAAMEFTALQLSRSGSSTYIASARSKEIKSTEASPRQSTMVPSPTTPTRFLFIVADLEKGGTVGEKSKTQRRNSEIASVMVDNMAVTSVCLLFLSCVTLFAGIFTFVWANQTRSVAIAITVVFGLWCISPLRYVALFLASLIKNMN</sequence>
<evidence type="ECO:0000313" key="4">
    <source>
        <dbReference type="Proteomes" id="UP000053477"/>
    </source>
</evidence>
<reference evidence="3 4" key="1">
    <citation type="submission" date="2015-04" db="EMBL/GenBank/DDBJ databases">
        <title>Complete genome sequence of Schizopora paradoxa KUC8140, a cosmopolitan wood degrader in East Asia.</title>
        <authorList>
            <consortium name="DOE Joint Genome Institute"/>
            <person name="Min B."/>
            <person name="Park H."/>
            <person name="Jang Y."/>
            <person name="Kim J.-J."/>
            <person name="Kim K.H."/>
            <person name="Pangilinan J."/>
            <person name="Lipzen A."/>
            <person name="Riley R."/>
            <person name="Grigoriev I.V."/>
            <person name="Spatafora J.W."/>
            <person name="Choi I.-G."/>
        </authorList>
    </citation>
    <scope>NUCLEOTIDE SEQUENCE [LARGE SCALE GENOMIC DNA]</scope>
    <source>
        <strain evidence="3 4">KUC8140</strain>
    </source>
</reference>
<evidence type="ECO:0000256" key="1">
    <source>
        <dbReference type="SAM" id="MobiDB-lite"/>
    </source>
</evidence>
<evidence type="ECO:0000313" key="3">
    <source>
        <dbReference type="EMBL" id="KLO13443.1"/>
    </source>
</evidence>
<dbReference type="Proteomes" id="UP000053477">
    <property type="component" value="Unassembled WGS sequence"/>
</dbReference>
<keyword evidence="2" id="KW-1133">Transmembrane helix</keyword>
<evidence type="ECO:0000256" key="2">
    <source>
        <dbReference type="SAM" id="Phobius"/>
    </source>
</evidence>
<organism evidence="3 4">
    <name type="scientific">Schizopora paradoxa</name>
    <dbReference type="NCBI Taxonomy" id="27342"/>
    <lineage>
        <taxon>Eukaryota</taxon>
        <taxon>Fungi</taxon>
        <taxon>Dikarya</taxon>
        <taxon>Basidiomycota</taxon>
        <taxon>Agaricomycotina</taxon>
        <taxon>Agaricomycetes</taxon>
        <taxon>Hymenochaetales</taxon>
        <taxon>Schizoporaceae</taxon>
        <taxon>Schizopora</taxon>
    </lineage>
</organism>